<keyword evidence="3" id="KW-0648">Protein biosynthesis</keyword>
<evidence type="ECO:0000313" key="7">
    <source>
        <dbReference type="EMBL" id="TSC93429.1"/>
    </source>
</evidence>
<comment type="caution">
    <text evidence="7">The sequence shown here is derived from an EMBL/GenBank/DDBJ whole genome shotgun (WGS) entry which is preliminary data.</text>
</comment>
<protein>
    <recommendedName>
        <fullName evidence="4">Translation initiation factor IF-3</fullName>
    </recommendedName>
</protein>
<dbReference type="GO" id="GO:0003743">
    <property type="term" value="F:translation initiation factor activity"/>
    <property type="evidence" value="ECO:0007669"/>
    <property type="project" value="UniProtKB-UniRule"/>
</dbReference>
<organism evidence="7 8">
    <name type="scientific">Candidatus Berkelbacteria bacterium Licking1014_7</name>
    <dbReference type="NCBI Taxonomy" id="2017147"/>
    <lineage>
        <taxon>Bacteria</taxon>
        <taxon>Candidatus Berkelbacteria</taxon>
    </lineage>
</organism>
<dbReference type="InterPro" id="IPR019815">
    <property type="entry name" value="Translation_initiation_fac_3_C"/>
</dbReference>
<evidence type="ECO:0000256" key="3">
    <source>
        <dbReference type="ARBA" id="ARBA00022917"/>
    </source>
</evidence>
<dbReference type="EMBL" id="VMGK01000002">
    <property type="protein sequence ID" value="TSC93429.1"/>
    <property type="molecule type" value="Genomic_DNA"/>
</dbReference>
<dbReference type="SUPFAM" id="SSF54364">
    <property type="entry name" value="Translation initiation factor IF3, N-terminal domain"/>
    <property type="match status" value="1"/>
</dbReference>
<dbReference type="InterPro" id="IPR036788">
    <property type="entry name" value="T_IF-3_C_sf"/>
</dbReference>
<name>A0A554LLB3_9BACT</name>
<dbReference type="Pfam" id="PF05198">
    <property type="entry name" value="IF3_N"/>
    <property type="match status" value="1"/>
</dbReference>
<dbReference type="GO" id="GO:0016020">
    <property type="term" value="C:membrane"/>
    <property type="evidence" value="ECO:0007669"/>
    <property type="project" value="TreeGrafter"/>
</dbReference>
<evidence type="ECO:0000256" key="4">
    <source>
        <dbReference type="NCBIfam" id="TIGR00168"/>
    </source>
</evidence>
<dbReference type="InterPro" id="IPR001288">
    <property type="entry name" value="Translation_initiation_fac_3"/>
</dbReference>
<dbReference type="GO" id="GO:0005829">
    <property type="term" value="C:cytosol"/>
    <property type="evidence" value="ECO:0007669"/>
    <property type="project" value="TreeGrafter"/>
</dbReference>
<comment type="similarity">
    <text evidence="1">Belongs to the IF-3 family.</text>
</comment>
<proteinExistence type="inferred from homology"/>
<dbReference type="InterPro" id="IPR036787">
    <property type="entry name" value="T_IF-3_N_sf"/>
</dbReference>
<accession>A0A554LLB3</accession>
<evidence type="ECO:0000259" key="6">
    <source>
        <dbReference type="Pfam" id="PF05198"/>
    </source>
</evidence>
<keyword evidence="2 7" id="KW-0396">Initiation factor</keyword>
<dbReference type="Pfam" id="PF00707">
    <property type="entry name" value="IF3_C"/>
    <property type="match status" value="1"/>
</dbReference>
<dbReference type="NCBIfam" id="TIGR00168">
    <property type="entry name" value="infC"/>
    <property type="match status" value="1"/>
</dbReference>
<evidence type="ECO:0000256" key="1">
    <source>
        <dbReference type="ARBA" id="ARBA00005439"/>
    </source>
</evidence>
<dbReference type="Gene3D" id="3.30.110.10">
    <property type="entry name" value="Translation initiation factor 3 (IF-3), C-terminal domain"/>
    <property type="match status" value="1"/>
</dbReference>
<evidence type="ECO:0000313" key="8">
    <source>
        <dbReference type="Proteomes" id="UP000315689"/>
    </source>
</evidence>
<sequence>MDTPSALKLAQGEGLDLVVINFKSRPPLAKIIDWGKHQYLQNKNKKQRKSIRFEIKEIQIKVNIEAHDLLTKVKKAQKFIDKFGKIRVSLMLRGRENIYPEKAYEIIDKFKNLISGQYDQPVKRMGNRFQTIIKKSDETKDIQISRQKN</sequence>
<dbReference type="InterPro" id="IPR019814">
    <property type="entry name" value="Translation_initiation_fac_3_N"/>
</dbReference>
<dbReference type="Proteomes" id="UP000315689">
    <property type="component" value="Unassembled WGS sequence"/>
</dbReference>
<feature type="domain" description="Translation initiation factor 3 C-terminal" evidence="5">
    <location>
        <begin position="54"/>
        <end position="134"/>
    </location>
</feature>
<dbReference type="GO" id="GO:0043022">
    <property type="term" value="F:ribosome binding"/>
    <property type="evidence" value="ECO:0007669"/>
    <property type="project" value="TreeGrafter"/>
</dbReference>
<reference evidence="7 8" key="1">
    <citation type="submission" date="2017-07" db="EMBL/GenBank/DDBJ databases">
        <title>Mechanisms for carbon and nitrogen cycling indicate functional differentiation within the Candidate Phyla Radiation.</title>
        <authorList>
            <person name="Danczak R.E."/>
            <person name="Johnston M.D."/>
            <person name="Kenah C."/>
            <person name="Slattery M."/>
            <person name="Wrighton K.C."/>
            <person name="Wilkins M.J."/>
        </authorList>
    </citation>
    <scope>NUCLEOTIDE SEQUENCE [LARGE SCALE GENOMIC DNA]</scope>
    <source>
        <strain evidence="7">Licking1014_7</strain>
    </source>
</reference>
<dbReference type="AlphaFoldDB" id="A0A554LLB3"/>
<dbReference type="Gene3D" id="3.10.20.80">
    <property type="entry name" value="Translation initiation factor 3 (IF-3), N-terminal domain"/>
    <property type="match status" value="1"/>
</dbReference>
<dbReference type="SUPFAM" id="SSF55200">
    <property type="entry name" value="Translation initiation factor IF3, C-terminal domain"/>
    <property type="match status" value="1"/>
</dbReference>
<evidence type="ECO:0000259" key="5">
    <source>
        <dbReference type="Pfam" id="PF00707"/>
    </source>
</evidence>
<dbReference type="PANTHER" id="PTHR10938">
    <property type="entry name" value="TRANSLATION INITIATION FACTOR IF-3"/>
    <property type="match status" value="1"/>
</dbReference>
<feature type="domain" description="Translation initiation factor 3 N-terminal" evidence="6">
    <location>
        <begin position="1"/>
        <end position="47"/>
    </location>
</feature>
<evidence type="ECO:0000256" key="2">
    <source>
        <dbReference type="ARBA" id="ARBA00022540"/>
    </source>
</evidence>
<dbReference type="GO" id="GO:0032790">
    <property type="term" value="P:ribosome disassembly"/>
    <property type="evidence" value="ECO:0007669"/>
    <property type="project" value="TreeGrafter"/>
</dbReference>
<dbReference type="PANTHER" id="PTHR10938:SF0">
    <property type="entry name" value="TRANSLATION INITIATION FACTOR IF-3, MITOCHONDRIAL"/>
    <property type="match status" value="1"/>
</dbReference>
<gene>
    <name evidence="7" type="ORF">CEN89_104</name>
</gene>